<dbReference type="RefSeq" id="WP_262485524.1">
    <property type="nucleotide sequence ID" value="NZ_LDJX01000001.1"/>
</dbReference>
<evidence type="ECO:0000313" key="2">
    <source>
        <dbReference type="EMBL" id="KPM33305.1"/>
    </source>
</evidence>
<dbReference type="Proteomes" id="UP000050280">
    <property type="component" value="Unassembled WGS sequence"/>
</dbReference>
<dbReference type="AlphaFoldDB" id="A0A0P7AYQ8"/>
<sequence>MKEEKEYSGIWKNIGCILSAVAIIALVVFLGILAYQLFSGA</sequence>
<keyword evidence="3" id="KW-1185">Reference proteome</keyword>
<name>A0A0P7AYQ8_9FLAO</name>
<keyword evidence="1" id="KW-1133">Transmembrane helix</keyword>
<keyword evidence="1" id="KW-0472">Membrane</keyword>
<evidence type="ECO:0000256" key="1">
    <source>
        <dbReference type="SAM" id="Phobius"/>
    </source>
</evidence>
<keyword evidence="1" id="KW-0812">Transmembrane</keyword>
<comment type="caution">
    <text evidence="2">The sequence shown here is derived from an EMBL/GenBank/DDBJ whole genome shotgun (WGS) entry which is preliminary data.</text>
</comment>
<gene>
    <name evidence="2" type="ORF">I595_208</name>
</gene>
<feature type="transmembrane region" description="Helical" evidence="1">
    <location>
        <begin position="12"/>
        <end position="38"/>
    </location>
</feature>
<evidence type="ECO:0000313" key="3">
    <source>
        <dbReference type="Proteomes" id="UP000050280"/>
    </source>
</evidence>
<accession>A0A0P7AYQ8</accession>
<reference evidence="2 3" key="1">
    <citation type="submission" date="2015-09" db="EMBL/GenBank/DDBJ databases">
        <title>Genome sequence of the marine flavobacterium Croceitalea dokdonensis DOKDO 023 that contains proton- and sodium-pumping rhodopsins.</title>
        <authorList>
            <person name="Kwon S.-K."/>
            <person name="Lee H.K."/>
            <person name="Kwak M.-J."/>
            <person name="Kim J.F."/>
        </authorList>
    </citation>
    <scope>NUCLEOTIDE SEQUENCE [LARGE SCALE GENOMIC DNA]</scope>
    <source>
        <strain evidence="2 3">DOKDO 023</strain>
    </source>
</reference>
<dbReference type="STRING" id="1300341.I595_208"/>
<proteinExistence type="predicted"/>
<protein>
    <submittedName>
        <fullName evidence="2">Uncharacterized protein</fullName>
    </submittedName>
</protein>
<dbReference type="EMBL" id="LDJX01000001">
    <property type="protein sequence ID" value="KPM33305.1"/>
    <property type="molecule type" value="Genomic_DNA"/>
</dbReference>
<organism evidence="2 3">
    <name type="scientific">Croceitalea dokdonensis DOKDO 023</name>
    <dbReference type="NCBI Taxonomy" id="1300341"/>
    <lineage>
        <taxon>Bacteria</taxon>
        <taxon>Pseudomonadati</taxon>
        <taxon>Bacteroidota</taxon>
        <taxon>Flavobacteriia</taxon>
        <taxon>Flavobacteriales</taxon>
        <taxon>Flavobacteriaceae</taxon>
        <taxon>Croceitalea</taxon>
    </lineage>
</organism>